<comment type="similarity">
    <text evidence="2">Belongs to the binding-protein-dependent transport system permease family. FecCD subfamily.</text>
</comment>
<name>A0AAJ1BRX0_9HYPH</name>
<keyword evidence="5 8" id="KW-0812">Transmembrane</keyword>
<feature type="transmembrane region" description="Helical" evidence="8">
    <location>
        <begin position="53"/>
        <end position="73"/>
    </location>
</feature>
<gene>
    <name evidence="9" type="ORF">NBH21_00390</name>
</gene>
<dbReference type="PANTHER" id="PTHR30472:SF27">
    <property type="entry name" value="PETROBACTIN IMPORT SYSTEM PERMEASE PROTEIN YCLN"/>
    <property type="match status" value="1"/>
</dbReference>
<dbReference type="GO" id="GO:0005886">
    <property type="term" value="C:plasma membrane"/>
    <property type="evidence" value="ECO:0007669"/>
    <property type="project" value="UniProtKB-SubCell"/>
</dbReference>
<dbReference type="GO" id="GO:0022857">
    <property type="term" value="F:transmembrane transporter activity"/>
    <property type="evidence" value="ECO:0007669"/>
    <property type="project" value="InterPro"/>
</dbReference>
<keyword evidence="4" id="KW-1003">Cell membrane</keyword>
<evidence type="ECO:0000256" key="2">
    <source>
        <dbReference type="ARBA" id="ARBA00007935"/>
    </source>
</evidence>
<sequence length="320" mass="33465">MKAVLLAFTLLAAMIIASLLTGVSPVSVGALLRGEFEGNTAVVIAASRIPRTLALLLAGAGLAVSGSIMQMLARNRFVEPSTAGTADSASLGMLLVMLLAPGLPVFAKMLVAAVFALAGTALFLAVLERIPLRSVLLVPLVGIMLGGVISAVATFLAYRYDLVQSLGAWSNGDFSMVLRGRYELLWIAAGLTVLAYFTAARFTIAGLGEAVARNVGLDYRAVVTLGLVIVSLVTSSVVVTVGMIPFLGLVIPNVVSLMAGDNLRRTLPWVAFSGAALVMFCDLLGRLIIFPYEIPIGLTMGVIGSAFFLYLLLGRRAYAA</sequence>
<feature type="transmembrane region" description="Helical" evidence="8">
    <location>
        <begin position="109"/>
        <end position="127"/>
    </location>
</feature>
<evidence type="ECO:0000256" key="4">
    <source>
        <dbReference type="ARBA" id="ARBA00022475"/>
    </source>
</evidence>
<dbReference type="RefSeq" id="WP_250911991.1">
    <property type="nucleotide sequence ID" value="NZ_JAMXLX010000001.1"/>
</dbReference>
<evidence type="ECO:0000256" key="1">
    <source>
        <dbReference type="ARBA" id="ARBA00004651"/>
    </source>
</evidence>
<accession>A0AAJ1BRX0</accession>
<evidence type="ECO:0000256" key="7">
    <source>
        <dbReference type="ARBA" id="ARBA00023136"/>
    </source>
</evidence>
<reference evidence="9" key="1">
    <citation type="submission" date="2022-06" db="EMBL/GenBank/DDBJ databases">
        <authorList>
            <person name="Sun Q."/>
        </authorList>
    </citation>
    <scope>NUCLEOTIDE SEQUENCE</scope>
    <source>
        <strain evidence="9">S101</strain>
    </source>
</reference>
<feature type="transmembrane region" description="Helical" evidence="8">
    <location>
        <begin position="267"/>
        <end position="288"/>
    </location>
</feature>
<dbReference type="Proteomes" id="UP001155380">
    <property type="component" value="Unassembled WGS sequence"/>
</dbReference>
<evidence type="ECO:0000256" key="3">
    <source>
        <dbReference type="ARBA" id="ARBA00022448"/>
    </source>
</evidence>
<dbReference type="InterPro" id="IPR037294">
    <property type="entry name" value="ABC_BtuC-like"/>
</dbReference>
<dbReference type="Pfam" id="PF01032">
    <property type="entry name" value="FecCD"/>
    <property type="match status" value="1"/>
</dbReference>
<feature type="transmembrane region" description="Helical" evidence="8">
    <location>
        <begin position="134"/>
        <end position="158"/>
    </location>
</feature>
<evidence type="ECO:0000256" key="5">
    <source>
        <dbReference type="ARBA" id="ARBA00022692"/>
    </source>
</evidence>
<evidence type="ECO:0000313" key="10">
    <source>
        <dbReference type="Proteomes" id="UP001155380"/>
    </source>
</evidence>
<keyword evidence="7 8" id="KW-0472">Membrane</keyword>
<dbReference type="CDD" id="cd06550">
    <property type="entry name" value="TM_ABC_iron-siderophores_like"/>
    <property type="match status" value="1"/>
</dbReference>
<dbReference type="InterPro" id="IPR000522">
    <property type="entry name" value="ABC_transptr_permease_BtuC"/>
</dbReference>
<dbReference type="AlphaFoldDB" id="A0AAJ1BRX0"/>
<evidence type="ECO:0000313" key="9">
    <source>
        <dbReference type="EMBL" id="MCO5955212.1"/>
    </source>
</evidence>
<protein>
    <submittedName>
        <fullName evidence="9">Iron chelate uptake ABC transporter family permease subunit</fullName>
    </submittedName>
</protein>
<feature type="transmembrane region" description="Helical" evidence="8">
    <location>
        <begin position="219"/>
        <end position="237"/>
    </location>
</feature>
<dbReference type="EMBL" id="JAMXLX010000001">
    <property type="protein sequence ID" value="MCO5955212.1"/>
    <property type="molecule type" value="Genomic_DNA"/>
</dbReference>
<dbReference type="PANTHER" id="PTHR30472">
    <property type="entry name" value="FERRIC ENTEROBACTIN TRANSPORT SYSTEM PERMEASE PROTEIN"/>
    <property type="match status" value="1"/>
</dbReference>
<comment type="subcellular location">
    <subcellularLocation>
        <location evidence="1">Cell membrane</location>
        <topology evidence="1">Multi-pass membrane protein</topology>
    </subcellularLocation>
</comment>
<comment type="caution">
    <text evidence="9">The sequence shown here is derived from an EMBL/GenBank/DDBJ whole genome shotgun (WGS) entry which is preliminary data.</text>
</comment>
<dbReference type="SUPFAM" id="SSF81345">
    <property type="entry name" value="ABC transporter involved in vitamin B12 uptake, BtuC"/>
    <property type="match status" value="1"/>
</dbReference>
<dbReference type="Gene3D" id="1.10.3470.10">
    <property type="entry name" value="ABC transporter involved in vitamin B12 uptake, BtuC"/>
    <property type="match status" value="1"/>
</dbReference>
<feature type="transmembrane region" description="Helical" evidence="8">
    <location>
        <begin position="294"/>
        <end position="313"/>
    </location>
</feature>
<dbReference type="GO" id="GO:0033214">
    <property type="term" value="P:siderophore-iron import into cell"/>
    <property type="evidence" value="ECO:0007669"/>
    <property type="project" value="TreeGrafter"/>
</dbReference>
<evidence type="ECO:0000256" key="8">
    <source>
        <dbReference type="SAM" id="Phobius"/>
    </source>
</evidence>
<keyword evidence="6 8" id="KW-1133">Transmembrane helix</keyword>
<feature type="transmembrane region" description="Helical" evidence="8">
    <location>
        <begin position="184"/>
        <end position="207"/>
    </location>
</feature>
<evidence type="ECO:0000256" key="6">
    <source>
        <dbReference type="ARBA" id="ARBA00022989"/>
    </source>
</evidence>
<keyword evidence="3" id="KW-0813">Transport</keyword>
<organism evidence="9 10">
    <name type="scientific">Ciceribacter sichuanensis</name>
    <dbReference type="NCBI Taxonomy" id="2949647"/>
    <lineage>
        <taxon>Bacteria</taxon>
        <taxon>Pseudomonadati</taxon>
        <taxon>Pseudomonadota</taxon>
        <taxon>Alphaproteobacteria</taxon>
        <taxon>Hyphomicrobiales</taxon>
        <taxon>Rhizobiaceae</taxon>
        <taxon>Ciceribacter</taxon>
    </lineage>
</organism>
<proteinExistence type="inferred from homology"/>